<name>A0A2K8UI79_9GAMM</name>
<dbReference type="Proteomes" id="UP000232638">
    <property type="component" value="Plasmid pTs417"/>
</dbReference>
<dbReference type="OrthoDB" id="427269at2"/>
<gene>
    <name evidence="1" type="ORF">THSYN_30600</name>
</gene>
<dbReference type="RefSeq" id="WP_100922894.1">
    <property type="nucleotide sequence ID" value="NZ_CP020371.1"/>
</dbReference>
<dbReference type="SUPFAM" id="SSF47598">
    <property type="entry name" value="Ribbon-helix-helix"/>
    <property type="match status" value="1"/>
</dbReference>
<protein>
    <submittedName>
        <fullName evidence="1">CopG family transcriptional regulator</fullName>
    </submittedName>
</protein>
<evidence type="ECO:0000313" key="1">
    <source>
        <dbReference type="EMBL" id="AUB85258.1"/>
    </source>
</evidence>
<dbReference type="InterPro" id="IPR010985">
    <property type="entry name" value="Ribbon_hlx_hlx"/>
</dbReference>
<organism evidence="1 2">
    <name type="scientific">Candidatus Thiodictyon syntrophicum</name>
    <dbReference type="NCBI Taxonomy" id="1166950"/>
    <lineage>
        <taxon>Bacteria</taxon>
        <taxon>Pseudomonadati</taxon>
        <taxon>Pseudomonadota</taxon>
        <taxon>Gammaproteobacteria</taxon>
        <taxon>Chromatiales</taxon>
        <taxon>Chromatiaceae</taxon>
        <taxon>Thiodictyon</taxon>
    </lineage>
</organism>
<reference evidence="1 2" key="1">
    <citation type="submission" date="2017-03" db="EMBL/GenBank/DDBJ databases">
        <title>Complete genome sequence of Candidatus 'Thiodictyon syntrophicum' sp. nov. strain Cad16T, a photolithoautotroph purple sulfur bacterium isolated from an alpine meromictic lake.</title>
        <authorList>
            <person name="Luedin S.M."/>
            <person name="Pothier J.F."/>
            <person name="Danza F."/>
            <person name="Storelli N."/>
            <person name="Wittwer M."/>
            <person name="Tonolla M."/>
        </authorList>
    </citation>
    <scope>NUCLEOTIDE SEQUENCE [LARGE SCALE GENOMIC DNA]</scope>
    <source>
        <strain evidence="1 2">Cad16T</strain>
        <plasmid evidence="2">Plasmid pts417</plasmid>
    </source>
</reference>
<proteinExistence type="predicted"/>
<evidence type="ECO:0000313" key="2">
    <source>
        <dbReference type="Proteomes" id="UP000232638"/>
    </source>
</evidence>
<dbReference type="KEGG" id="tsy:THSYN_30600"/>
<dbReference type="EMBL" id="CP020371">
    <property type="protein sequence ID" value="AUB85258.1"/>
    <property type="molecule type" value="Genomic_DNA"/>
</dbReference>
<keyword evidence="1" id="KW-0614">Plasmid</keyword>
<accession>A0A2K8UI79</accession>
<geneLocation type="plasmid" evidence="2">
    <name>pts417</name>
</geneLocation>
<keyword evidence="2" id="KW-1185">Reference proteome</keyword>
<dbReference type="AlphaFoldDB" id="A0A2K8UI79"/>
<dbReference type="GO" id="GO:0006355">
    <property type="term" value="P:regulation of DNA-templated transcription"/>
    <property type="evidence" value="ECO:0007669"/>
    <property type="project" value="InterPro"/>
</dbReference>
<sequence length="74" mass="8374">MRAEKLSISLTPEAVTLIETYRQAHAMKSRSQVIEHALRRLREEDLEAAYREAAAELDPDWAPTTGDGLAHEAW</sequence>